<dbReference type="InParanoid" id="A0A2J6TPR5"/>
<keyword evidence="1" id="KW-0539">Nucleus</keyword>
<protein>
    <recommendedName>
        <fullName evidence="3">Zn(2)-C6 fungal-type domain-containing protein</fullName>
    </recommendedName>
</protein>
<dbReference type="PANTHER" id="PTHR37540">
    <property type="entry name" value="TRANSCRIPTION FACTOR (ACR-2), PUTATIVE-RELATED-RELATED"/>
    <property type="match status" value="1"/>
</dbReference>
<feature type="compositionally biased region" description="Low complexity" evidence="2">
    <location>
        <begin position="73"/>
        <end position="87"/>
    </location>
</feature>
<evidence type="ECO:0000259" key="3">
    <source>
        <dbReference type="PROSITE" id="PS50048"/>
    </source>
</evidence>
<dbReference type="CDD" id="cd00067">
    <property type="entry name" value="GAL4"/>
    <property type="match status" value="1"/>
</dbReference>
<evidence type="ECO:0000313" key="5">
    <source>
        <dbReference type="Proteomes" id="UP000235371"/>
    </source>
</evidence>
<dbReference type="OrthoDB" id="4158087at2759"/>
<dbReference type="GO" id="GO:0000981">
    <property type="term" value="F:DNA-binding transcription factor activity, RNA polymerase II-specific"/>
    <property type="evidence" value="ECO:0007669"/>
    <property type="project" value="InterPro"/>
</dbReference>
<accession>A0A2J6TPR5</accession>
<dbReference type="PANTHER" id="PTHR37540:SF5">
    <property type="entry name" value="TRANSCRIPTION FACTOR DOMAIN-CONTAINING PROTEIN"/>
    <property type="match status" value="1"/>
</dbReference>
<gene>
    <name evidence="4" type="ORF">K444DRAFT_660178</name>
</gene>
<dbReference type="Proteomes" id="UP000235371">
    <property type="component" value="Unassembled WGS sequence"/>
</dbReference>
<feature type="domain" description="Zn(2)-C6 fungal-type" evidence="3">
    <location>
        <begin position="18"/>
        <end position="48"/>
    </location>
</feature>
<dbReference type="PRINTS" id="PR00755">
    <property type="entry name" value="AFLATOXINBRP"/>
</dbReference>
<feature type="compositionally biased region" description="Polar residues" evidence="2">
    <location>
        <begin position="88"/>
        <end position="98"/>
    </location>
</feature>
<dbReference type="Pfam" id="PF11951">
    <property type="entry name" value="Fungal_trans_2"/>
    <property type="match status" value="1"/>
</dbReference>
<dbReference type="Pfam" id="PF00172">
    <property type="entry name" value="Zn_clus"/>
    <property type="match status" value="1"/>
</dbReference>
<dbReference type="PROSITE" id="PS00463">
    <property type="entry name" value="ZN2_CY6_FUNGAL_1"/>
    <property type="match status" value="1"/>
</dbReference>
<evidence type="ECO:0000256" key="2">
    <source>
        <dbReference type="SAM" id="MobiDB-lite"/>
    </source>
</evidence>
<dbReference type="PROSITE" id="PS50048">
    <property type="entry name" value="ZN2_CY6_FUNGAL_2"/>
    <property type="match status" value="1"/>
</dbReference>
<dbReference type="GeneID" id="36594509"/>
<proteinExistence type="predicted"/>
<dbReference type="RefSeq" id="XP_024741921.1">
    <property type="nucleotide sequence ID" value="XM_024886432.1"/>
</dbReference>
<organism evidence="4 5">
    <name type="scientific">Hyaloscypha bicolor E</name>
    <dbReference type="NCBI Taxonomy" id="1095630"/>
    <lineage>
        <taxon>Eukaryota</taxon>
        <taxon>Fungi</taxon>
        <taxon>Dikarya</taxon>
        <taxon>Ascomycota</taxon>
        <taxon>Pezizomycotina</taxon>
        <taxon>Leotiomycetes</taxon>
        <taxon>Helotiales</taxon>
        <taxon>Hyaloscyphaceae</taxon>
        <taxon>Hyaloscypha</taxon>
        <taxon>Hyaloscypha bicolor</taxon>
    </lineage>
</organism>
<dbReference type="SMART" id="SM00066">
    <property type="entry name" value="GAL4"/>
    <property type="match status" value="1"/>
</dbReference>
<feature type="region of interest" description="Disordered" evidence="2">
    <location>
        <begin position="73"/>
        <end position="99"/>
    </location>
</feature>
<reference evidence="4 5" key="1">
    <citation type="submission" date="2016-04" db="EMBL/GenBank/DDBJ databases">
        <title>A degradative enzymes factory behind the ericoid mycorrhizal symbiosis.</title>
        <authorList>
            <consortium name="DOE Joint Genome Institute"/>
            <person name="Martino E."/>
            <person name="Morin E."/>
            <person name="Grelet G."/>
            <person name="Kuo A."/>
            <person name="Kohler A."/>
            <person name="Daghino S."/>
            <person name="Barry K."/>
            <person name="Choi C."/>
            <person name="Cichocki N."/>
            <person name="Clum A."/>
            <person name="Copeland A."/>
            <person name="Hainaut M."/>
            <person name="Haridas S."/>
            <person name="Labutti K."/>
            <person name="Lindquist E."/>
            <person name="Lipzen A."/>
            <person name="Khouja H.-R."/>
            <person name="Murat C."/>
            <person name="Ohm R."/>
            <person name="Olson A."/>
            <person name="Spatafora J."/>
            <person name="Veneault-Fourrey C."/>
            <person name="Henrissat B."/>
            <person name="Grigoriev I."/>
            <person name="Martin F."/>
            <person name="Perotto S."/>
        </authorList>
    </citation>
    <scope>NUCLEOTIDE SEQUENCE [LARGE SCALE GENOMIC DNA]</scope>
    <source>
        <strain evidence="4 5">E</strain>
    </source>
</reference>
<dbReference type="InterPro" id="IPR021858">
    <property type="entry name" value="Fun_TF"/>
</dbReference>
<dbReference type="AlphaFoldDB" id="A0A2J6TPR5"/>
<dbReference type="InterPro" id="IPR001138">
    <property type="entry name" value="Zn2Cys6_DnaBD"/>
</dbReference>
<name>A0A2J6TPR5_9HELO</name>
<dbReference type="SUPFAM" id="SSF57701">
    <property type="entry name" value="Zn2/Cys6 DNA-binding domain"/>
    <property type="match status" value="1"/>
</dbReference>
<keyword evidence="5" id="KW-1185">Reference proteome</keyword>
<dbReference type="InterPro" id="IPR036864">
    <property type="entry name" value="Zn2-C6_fun-type_DNA-bd_sf"/>
</dbReference>
<dbReference type="EMBL" id="KZ613747">
    <property type="protein sequence ID" value="PMD65017.1"/>
    <property type="molecule type" value="Genomic_DNA"/>
</dbReference>
<evidence type="ECO:0000256" key="1">
    <source>
        <dbReference type="ARBA" id="ARBA00023242"/>
    </source>
</evidence>
<dbReference type="GO" id="GO:0008270">
    <property type="term" value="F:zinc ion binding"/>
    <property type="evidence" value="ECO:0007669"/>
    <property type="project" value="InterPro"/>
</dbReference>
<evidence type="ECO:0000313" key="4">
    <source>
        <dbReference type="EMBL" id="PMD65017.1"/>
    </source>
</evidence>
<dbReference type="STRING" id="1095630.A0A2J6TPR5"/>
<sequence>MPPKGVRRRREHQRSRNGCVSCKLRHIRCDEGKPFCRNCLKNGASCGYPAPASDNLDPSANVTVEPGSLLPSITPSYTSTTPTLNLPRSQGTLESTSAPKHHRTEVISWYSNMAQPSFSTMLPAARTDPFHTLPLELSRESKMLLDHFTNNRILLQKTVQSRREYELFRFATSDAALLHGALVLAASNWMKLCGGQRAFIEPTFYQHKTEAIRIINERMGDSSVATSDATVGAIACLVILEALNGAAHIAKVHLNGLKHLIDLRGDLHSRTMNNYLQRIVMIADLLTSSATQTKPIFQESPPPLAKETKVPASTLAGAGGNLNYIEQERGLDPEAASMFVELHRVSYLMEQSDNGTFTLEKDDLYRSIFEAEKSVDTLLRGGSCTARTVNSVLSNSGCCVIAANIYVYRSLRRIPLTSTLYDYMVRLLKQDIENVADTVRQVFPREVLFWVFFVGGSAAKGRREESYFKQQLAVSRQDLLIATWEVAKFVLKKFAWVEGWNEEVDAELFNGLIQVE</sequence>
<dbReference type="Gene3D" id="4.10.240.10">
    <property type="entry name" value="Zn(2)-C6 fungal-type DNA-binding domain"/>
    <property type="match status" value="1"/>
</dbReference>